<feature type="domain" description="Acyltransferase 3" evidence="2">
    <location>
        <begin position="11"/>
        <end position="328"/>
    </location>
</feature>
<protein>
    <submittedName>
        <fullName evidence="3">Acyltransferase</fullName>
    </submittedName>
</protein>
<evidence type="ECO:0000313" key="3">
    <source>
        <dbReference type="EMBL" id="MBT9290213.1"/>
    </source>
</evidence>
<name>A0A947D4K1_9HYPH</name>
<evidence type="ECO:0000259" key="2">
    <source>
        <dbReference type="Pfam" id="PF01757"/>
    </source>
</evidence>
<feature type="transmembrane region" description="Helical" evidence="1">
    <location>
        <begin position="160"/>
        <end position="188"/>
    </location>
</feature>
<dbReference type="RefSeq" id="WP_261968818.1">
    <property type="nucleotide sequence ID" value="NZ_JAHHZF010000005.1"/>
</dbReference>
<organism evidence="3 4">
    <name type="scientific">Prosthecodimorpha staleyi</name>
    <dbReference type="NCBI Taxonomy" id="2840188"/>
    <lineage>
        <taxon>Bacteria</taxon>
        <taxon>Pseudomonadati</taxon>
        <taxon>Pseudomonadota</taxon>
        <taxon>Alphaproteobacteria</taxon>
        <taxon>Hyphomicrobiales</taxon>
        <taxon>Ancalomicrobiaceae</taxon>
        <taxon>Prosthecodimorpha</taxon>
    </lineage>
</organism>
<dbReference type="Pfam" id="PF01757">
    <property type="entry name" value="Acyl_transf_3"/>
    <property type="match status" value="1"/>
</dbReference>
<feature type="transmembrane region" description="Helical" evidence="1">
    <location>
        <begin position="312"/>
        <end position="333"/>
    </location>
</feature>
<dbReference type="Proteomes" id="UP000766595">
    <property type="component" value="Unassembled WGS sequence"/>
</dbReference>
<keyword evidence="1" id="KW-0812">Transmembrane</keyword>
<dbReference type="AlphaFoldDB" id="A0A947D4K1"/>
<keyword evidence="3" id="KW-0808">Transferase</keyword>
<gene>
    <name evidence="3" type="ORF">KL771_12140</name>
</gene>
<accession>A0A947D4K1</accession>
<evidence type="ECO:0000256" key="1">
    <source>
        <dbReference type="SAM" id="Phobius"/>
    </source>
</evidence>
<feature type="transmembrane region" description="Helical" evidence="1">
    <location>
        <begin position="62"/>
        <end position="82"/>
    </location>
</feature>
<feature type="transmembrane region" description="Helical" evidence="1">
    <location>
        <begin position="277"/>
        <end position="300"/>
    </location>
</feature>
<reference evidence="3 4" key="1">
    <citation type="submission" date="2021-06" db="EMBL/GenBank/DDBJ databases">
        <authorList>
            <person name="Grouzdev D.S."/>
            <person name="Koziaeva V."/>
        </authorList>
    </citation>
    <scope>NUCLEOTIDE SEQUENCE [LARGE SCALE GENOMIC DNA]</scope>
    <source>
        <strain evidence="3 4">22</strain>
    </source>
</reference>
<keyword evidence="3" id="KW-0012">Acyltransferase</keyword>
<sequence>MAADGGGDRLEWLDGLRGLAALAVALFWHYVHFVDPYQDSPLTIAAAPGAGLPGIGALYRHGYLAVDLFFLLSGLVFHHVYAARIAAGRIGFGTFLALRLTRLYPAHLAGFLATAALIALVGGLGVTGHAGSATVIGNLLLVNDGTSFNHPSWSLSVEMALYVLFFAAMQTVGPALAAPVLIFAGIGIFLKTDLFILTGLARGLIGFFLAVGAAEAVRCIRSGERLSPVLVAGLAATLPFCWWIKTFAFDLAALAALGAVAALAPLRRLAAARPLRGLGAISLAVYMLHLPIQLGLSALWQAFGQALPADRPWFWALYAGSVLVIATGFHRACEVPLREALRRRLAARPLRPSRSRRRASFPFAPVQGAKGKEPGYRVR</sequence>
<proteinExistence type="predicted"/>
<evidence type="ECO:0000313" key="4">
    <source>
        <dbReference type="Proteomes" id="UP000766595"/>
    </source>
</evidence>
<keyword evidence="1" id="KW-0472">Membrane</keyword>
<dbReference type="GO" id="GO:0000271">
    <property type="term" value="P:polysaccharide biosynthetic process"/>
    <property type="evidence" value="ECO:0007669"/>
    <property type="project" value="TreeGrafter"/>
</dbReference>
<dbReference type="InterPro" id="IPR050879">
    <property type="entry name" value="Acyltransferase_3"/>
</dbReference>
<dbReference type="InterPro" id="IPR002656">
    <property type="entry name" value="Acyl_transf_3_dom"/>
</dbReference>
<feature type="transmembrane region" description="Helical" evidence="1">
    <location>
        <begin position="103"/>
        <end position="124"/>
    </location>
</feature>
<dbReference type="GO" id="GO:0016020">
    <property type="term" value="C:membrane"/>
    <property type="evidence" value="ECO:0007669"/>
    <property type="project" value="TreeGrafter"/>
</dbReference>
<dbReference type="EMBL" id="JAHHZF010000005">
    <property type="protein sequence ID" value="MBT9290213.1"/>
    <property type="molecule type" value="Genomic_DNA"/>
</dbReference>
<comment type="caution">
    <text evidence="3">The sequence shown here is derived from an EMBL/GenBank/DDBJ whole genome shotgun (WGS) entry which is preliminary data.</text>
</comment>
<dbReference type="PANTHER" id="PTHR23028">
    <property type="entry name" value="ACETYLTRANSFERASE"/>
    <property type="match status" value="1"/>
</dbReference>
<feature type="transmembrane region" description="Helical" evidence="1">
    <location>
        <begin position="251"/>
        <end position="270"/>
    </location>
</feature>
<keyword evidence="4" id="KW-1185">Reference proteome</keyword>
<feature type="transmembrane region" description="Helical" evidence="1">
    <location>
        <begin position="12"/>
        <end position="31"/>
    </location>
</feature>
<feature type="transmembrane region" description="Helical" evidence="1">
    <location>
        <begin position="226"/>
        <end position="245"/>
    </location>
</feature>
<dbReference type="PANTHER" id="PTHR23028:SF131">
    <property type="entry name" value="BLR2367 PROTEIN"/>
    <property type="match status" value="1"/>
</dbReference>
<feature type="transmembrane region" description="Helical" evidence="1">
    <location>
        <begin position="194"/>
        <end position="214"/>
    </location>
</feature>
<dbReference type="GO" id="GO:0016747">
    <property type="term" value="F:acyltransferase activity, transferring groups other than amino-acyl groups"/>
    <property type="evidence" value="ECO:0007669"/>
    <property type="project" value="InterPro"/>
</dbReference>
<keyword evidence="1" id="KW-1133">Transmembrane helix</keyword>